<dbReference type="RefSeq" id="WP_191709312.1">
    <property type="nucleotide sequence ID" value="NZ_JACSPQ010000001.1"/>
</dbReference>
<dbReference type="InterPro" id="IPR016776">
    <property type="entry name" value="ApeP-like_dehydratase"/>
</dbReference>
<protein>
    <submittedName>
        <fullName evidence="1">Hydroxymyristoyl-ACP dehydratase</fullName>
    </submittedName>
</protein>
<dbReference type="Pfam" id="PF22817">
    <property type="entry name" value="ApeP-like"/>
    <property type="match status" value="1"/>
</dbReference>
<dbReference type="Gene3D" id="3.10.129.10">
    <property type="entry name" value="Hotdog Thioesterase"/>
    <property type="match status" value="1"/>
</dbReference>
<accession>A0ABR8V801</accession>
<dbReference type="SUPFAM" id="SSF54637">
    <property type="entry name" value="Thioesterase/thiol ester dehydrase-isomerase"/>
    <property type="match status" value="1"/>
</dbReference>
<dbReference type="InterPro" id="IPR029069">
    <property type="entry name" value="HotDog_dom_sf"/>
</dbReference>
<dbReference type="EMBL" id="JACSPQ010000001">
    <property type="protein sequence ID" value="MBD8000883.1"/>
    <property type="molecule type" value="Genomic_DNA"/>
</dbReference>
<organism evidence="1 2">
    <name type="scientific">Phocaeicola faecium</name>
    <dbReference type="NCBI Taxonomy" id="2762213"/>
    <lineage>
        <taxon>Bacteria</taxon>
        <taxon>Pseudomonadati</taxon>
        <taxon>Bacteroidota</taxon>
        <taxon>Bacteroidia</taxon>
        <taxon>Bacteroidales</taxon>
        <taxon>Bacteroidaceae</taxon>
        <taxon>Phocaeicola</taxon>
    </lineage>
</organism>
<evidence type="ECO:0000313" key="2">
    <source>
        <dbReference type="Proteomes" id="UP000616346"/>
    </source>
</evidence>
<reference evidence="1 2" key="1">
    <citation type="submission" date="2020-08" db="EMBL/GenBank/DDBJ databases">
        <title>A Genomic Blueprint of the Chicken Gut Microbiome.</title>
        <authorList>
            <person name="Gilroy R."/>
            <person name="Ravi A."/>
            <person name="Getino M."/>
            <person name="Pursley I."/>
            <person name="Horton D.L."/>
            <person name="Alikhan N.-F."/>
            <person name="Baker D."/>
            <person name="Gharbi K."/>
            <person name="Hall N."/>
            <person name="Watson M."/>
            <person name="Adriaenssens E.M."/>
            <person name="Foster-Nyarko E."/>
            <person name="Jarju S."/>
            <person name="Secka A."/>
            <person name="Antonio M."/>
            <person name="Oren A."/>
            <person name="Chaudhuri R."/>
            <person name="La Ragione R.M."/>
            <person name="Hildebrand F."/>
            <person name="Pallen M.J."/>
        </authorList>
    </citation>
    <scope>NUCLEOTIDE SEQUENCE [LARGE SCALE GENOMIC DNA]</scope>
    <source>
        <strain evidence="1 2">Sa1YUN3</strain>
    </source>
</reference>
<comment type="caution">
    <text evidence="1">The sequence shown here is derived from an EMBL/GenBank/DDBJ whole genome shotgun (WGS) entry which is preliminary data.</text>
</comment>
<name>A0ABR8V801_9BACT</name>
<evidence type="ECO:0000313" key="1">
    <source>
        <dbReference type="EMBL" id="MBD8000883.1"/>
    </source>
</evidence>
<keyword evidence="2" id="KW-1185">Reference proteome</keyword>
<proteinExistence type="predicted"/>
<gene>
    <name evidence="1" type="ORF">H9626_01390</name>
</gene>
<dbReference type="Proteomes" id="UP000616346">
    <property type="component" value="Unassembled WGS sequence"/>
</dbReference>
<sequence length="134" mass="15043">MEIIDLIPQREPIVMVDKFVGITNGISETQLTIKNDNIFVENDCFTEFGLIEHIAQSAAARVGYICRNENKPISIGYIGAISNMEIVFLPKINDMLETKIEILQEVFNITLIKAESFTDGRLAASCQMKIFLNS</sequence>